<dbReference type="EMBL" id="CP019697">
    <property type="protein sequence ID" value="AQS50873.1"/>
    <property type="molecule type" value="Genomic_DNA"/>
</dbReference>
<feature type="transmembrane region" description="Helical" evidence="1">
    <location>
        <begin position="146"/>
        <end position="166"/>
    </location>
</feature>
<feature type="transmembrane region" description="Helical" evidence="1">
    <location>
        <begin position="261"/>
        <end position="283"/>
    </location>
</feature>
<accession>A0A1U9JYJ7</accession>
<dbReference type="Proteomes" id="UP000189369">
    <property type="component" value="Chromosome"/>
</dbReference>
<feature type="transmembrane region" description="Helical" evidence="1">
    <location>
        <begin position="55"/>
        <end position="78"/>
    </location>
</feature>
<keyword evidence="1" id="KW-0812">Transmembrane</keyword>
<feature type="domain" description="DUF112" evidence="2">
    <location>
        <begin position="24"/>
        <end position="441"/>
    </location>
</feature>
<feature type="transmembrane region" description="Helical" evidence="1">
    <location>
        <begin position="357"/>
        <end position="380"/>
    </location>
</feature>
<evidence type="ECO:0000256" key="1">
    <source>
        <dbReference type="SAM" id="Phobius"/>
    </source>
</evidence>
<feature type="transmembrane region" description="Helical" evidence="1">
    <location>
        <begin position="392"/>
        <end position="413"/>
    </location>
</feature>
<keyword evidence="1" id="KW-1133">Transmembrane helix</keyword>
<dbReference type="Pfam" id="PF01970">
    <property type="entry name" value="TctA"/>
    <property type="match status" value="1"/>
</dbReference>
<evidence type="ECO:0000259" key="2">
    <source>
        <dbReference type="Pfam" id="PF01970"/>
    </source>
</evidence>
<feature type="transmembrane region" description="Helical" evidence="1">
    <location>
        <begin position="433"/>
        <end position="451"/>
    </location>
</feature>
<feature type="transmembrane region" description="Helical" evidence="1">
    <location>
        <begin position="204"/>
        <end position="224"/>
    </location>
</feature>
<proteinExistence type="predicted"/>
<dbReference type="PANTHER" id="PTHR35342:SF5">
    <property type="entry name" value="TRICARBOXYLIC TRANSPORT PROTEIN"/>
    <property type="match status" value="1"/>
</dbReference>
<feature type="transmembrane region" description="Helical" evidence="1">
    <location>
        <begin position="24"/>
        <end position="43"/>
    </location>
</feature>
<organism evidence="3 4">
    <name type="scientific">Paenalcaligenes hominis</name>
    <dbReference type="NCBI Taxonomy" id="643674"/>
    <lineage>
        <taxon>Bacteria</taxon>
        <taxon>Pseudomonadati</taxon>
        <taxon>Pseudomonadota</taxon>
        <taxon>Betaproteobacteria</taxon>
        <taxon>Burkholderiales</taxon>
        <taxon>Alcaligenaceae</taxon>
        <taxon>Paenalcaligenes</taxon>
    </lineage>
</organism>
<dbReference type="OrthoDB" id="9781349at2"/>
<name>A0A1U9JYJ7_9BURK</name>
<reference evidence="3 4" key="1">
    <citation type="submission" date="2017-01" db="EMBL/GenBank/DDBJ databases">
        <title>Complete Genome Sequence of Paenalcaligenes hominis, Isolated from a paraplegic Patient with neurogenic bladder.</title>
        <authorList>
            <person name="Mukhopadhyay R."/>
            <person name="Joaquin J."/>
            <person name="Hogue R."/>
            <person name="Kilaru A."/>
            <person name="Jospin G."/>
            <person name="Mars K."/>
            <person name="Eisen J.A."/>
            <person name="Chaturvedi V."/>
        </authorList>
    </citation>
    <scope>NUCLEOTIDE SEQUENCE [LARGE SCALE GENOMIC DNA]</scope>
    <source>
        <strain evidence="3 4">15S00501</strain>
    </source>
</reference>
<dbReference type="AlphaFoldDB" id="A0A1U9JYJ7"/>
<dbReference type="STRING" id="643674.PAEH1_03560"/>
<evidence type="ECO:0000313" key="3">
    <source>
        <dbReference type="EMBL" id="AQS50873.1"/>
    </source>
</evidence>
<sequence length="508" mass="52711">MDIFANFFHIFDAGVSHVFTPASLLYIALGTLVGLAFGALPGLSSTMALAIFTPLTFGLLPSEAIVFLIAVFISSVYAGDLTSILVNIPGTPSSIATGFDGYPMTKKGEAGRAIGVSTVASVLGGLIGLIFLIGFSPFLVSLASYFGTWEFALLGMFALTMIALINESTMLRGLIGGVIGLLIACVGADVMTAYPRLAFNSDDLAGGVDMIVFMVGLFGFSEIFSQLEESERPAIKQKIGKIFSSVGSVLRCGKSLTQSSLLGVGIGVLPGAGASVATIAAYGLSKRTSKHPEEYGKGSVEGLTAATSAANASVGGALVPMMTLGIPGDPMTAVLIGALMIHGLAPGPSLFTKAPEIVSGIYLGYMVALVFMLIFGLLLARPFARLIALPRYLVLPAIMVLCILGAYSIQNSIFDVGIAVTAGFIGYLLKKVGIYPAPIILGVVLGPMIETNFRRAIMLGDGDYSLFFTRPLSLALIMAIVLAIIAPPLIKGLRAGLKGNRAKIASVS</sequence>
<feature type="transmembrane region" description="Helical" evidence="1">
    <location>
        <begin position="472"/>
        <end position="490"/>
    </location>
</feature>
<dbReference type="PANTHER" id="PTHR35342">
    <property type="entry name" value="TRICARBOXYLIC TRANSPORT PROTEIN"/>
    <property type="match status" value="1"/>
</dbReference>
<evidence type="ECO:0000313" key="4">
    <source>
        <dbReference type="Proteomes" id="UP000189369"/>
    </source>
</evidence>
<gene>
    <name evidence="3" type="ORF">PAEH1_03560</name>
</gene>
<dbReference type="InterPro" id="IPR002823">
    <property type="entry name" value="DUF112_TM"/>
</dbReference>
<feature type="transmembrane region" description="Helical" evidence="1">
    <location>
        <begin position="173"/>
        <end position="192"/>
    </location>
</feature>
<dbReference type="KEGG" id="phn:PAEH1_03560"/>
<feature type="transmembrane region" description="Helical" evidence="1">
    <location>
        <begin position="114"/>
        <end position="140"/>
    </location>
</feature>
<protein>
    <recommendedName>
        <fullName evidence="2">DUF112 domain-containing protein</fullName>
    </recommendedName>
</protein>
<keyword evidence="1" id="KW-0472">Membrane</keyword>